<organism evidence="1 2">
    <name type="scientific">Lindgomyces ingoldianus</name>
    <dbReference type="NCBI Taxonomy" id="673940"/>
    <lineage>
        <taxon>Eukaryota</taxon>
        <taxon>Fungi</taxon>
        <taxon>Dikarya</taxon>
        <taxon>Ascomycota</taxon>
        <taxon>Pezizomycotina</taxon>
        <taxon>Dothideomycetes</taxon>
        <taxon>Pleosporomycetidae</taxon>
        <taxon>Pleosporales</taxon>
        <taxon>Lindgomycetaceae</taxon>
        <taxon>Lindgomyces</taxon>
    </lineage>
</organism>
<gene>
    <name evidence="1" type="ORF">BDR25DRAFT_349073</name>
</gene>
<accession>A0ACB6RDG0</accession>
<dbReference type="Proteomes" id="UP000799755">
    <property type="component" value="Unassembled WGS sequence"/>
</dbReference>
<protein>
    <submittedName>
        <fullName evidence="1">Uncharacterized protein</fullName>
    </submittedName>
</protein>
<evidence type="ECO:0000313" key="1">
    <source>
        <dbReference type="EMBL" id="KAF2477176.1"/>
    </source>
</evidence>
<comment type="caution">
    <text evidence="1">The sequence shown here is derived from an EMBL/GenBank/DDBJ whole genome shotgun (WGS) entry which is preliminary data.</text>
</comment>
<proteinExistence type="predicted"/>
<keyword evidence="2" id="KW-1185">Reference proteome</keyword>
<dbReference type="EMBL" id="MU003493">
    <property type="protein sequence ID" value="KAF2477176.1"/>
    <property type="molecule type" value="Genomic_DNA"/>
</dbReference>
<name>A0ACB6RDG0_9PLEO</name>
<sequence>MRAKRKRRFIVLTNCQESREFRTRQYCAATSQARSSRANDGIKRVCSGDITDRIHSVETMAQPRPPFAPVRIIVPFRSVMVDLNEAERLLFSRWGKQEAGKNYLYSPRAVFLGTEHMVNIDPSPTLYCRIRWMDVGLMEVMQGGGANSEVVVDSRATVANQQNIAHPLLKVLDNSLCLSLRRIDQVHSQ</sequence>
<evidence type="ECO:0000313" key="2">
    <source>
        <dbReference type="Proteomes" id="UP000799755"/>
    </source>
</evidence>
<reference evidence="1" key="1">
    <citation type="journal article" date="2020" name="Stud. Mycol.">
        <title>101 Dothideomycetes genomes: a test case for predicting lifestyles and emergence of pathogens.</title>
        <authorList>
            <person name="Haridas S."/>
            <person name="Albert R."/>
            <person name="Binder M."/>
            <person name="Bloem J."/>
            <person name="Labutti K."/>
            <person name="Salamov A."/>
            <person name="Andreopoulos B."/>
            <person name="Baker S."/>
            <person name="Barry K."/>
            <person name="Bills G."/>
            <person name="Bluhm B."/>
            <person name="Cannon C."/>
            <person name="Castanera R."/>
            <person name="Culley D."/>
            <person name="Daum C."/>
            <person name="Ezra D."/>
            <person name="Gonzalez J."/>
            <person name="Henrissat B."/>
            <person name="Kuo A."/>
            <person name="Liang C."/>
            <person name="Lipzen A."/>
            <person name="Lutzoni F."/>
            <person name="Magnuson J."/>
            <person name="Mondo S."/>
            <person name="Nolan M."/>
            <person name="Ohm R."/>
            <person name="Pangilinan J."/>
            <person name="Park H.-J."/>
            <person name="Ramirez L."/>
            <person name="Alfaro M."/>
            <person name="Sun H."/>
            <person name="Tritt A."/>
            <person name="Yoshinaga Y."/>
            <person name="Zwiers L.-H."/>
            <person name="Turgeon B."/>
            <person name="Goodwin S."/>
            <person name="Spatafora J."/>
            <person name="Crous P."/>
            <person name="Grigoriev I."/>
        </authorList>
    </citation>
    <scope>NUCLEOTIDE SEQUENCE</scope>
    <source>
        <strain evidence="1">ATCC 200398</strain>
    </source>
</reference>